<dbReference type="CDD" id="cd00779">
    <property type="entry name" value="ProRS_core_prok"/>
    <property type="match status" value="1"/>
</dbReference>
<evidence type="ECO:0000256" key="9">
    <source>
        <dbReference type="ARBA" id="ARBA00023128"/>
    </source>
</evidence>
<dbReference type="PANTHER" id="PTHR42753:SF10">
    <property type="entry name" value="PROLINE--TRNA LIGASE, MITOCHONDRIAL-RELATED"/>
    <property type="match status" value="1"/>
</dbReference>
<dbReference type="GO" id="GO:0004827">
    <property type="term" value="F:proline-tRNA ligase activity"/>
    <property type="evidence" value="ECO:0007669"/>
    <property type="project" value="UniProtKB-EC"/>
</dbReference>
<evidence type="ECO:0000256" key="3">
    <source>
        <dbReference type="ARBA" id="ARBA00012831"/>
    </source>
</evidence>
<evidence type="ECO:0000256" key="10">
    <source>
        <dbReference type="ARBA" id="ARBA00023146"/>
    </source>
</evidence>
<dbReference type="InterPro" id="IPR045864">
    <property type="entry name" value="aa-tRNA-synth_II/BPL/LPL"/>
</dbReference>
<keyword evidence="8" id="KW-0809">Transit peptide</keyword>
<dbReference type="InterPro" id="IPR044059">
    <property type="entry name" value="Csn1/TTC4_wheel"/>
</dbReference>
<dbReference type="InterPro" id="IPR011990">
    <property type="entry name" value="TPR-like_helical_dom_sf"/>
</dbReference>
<evidence type="ECO:0000256" key="15">
    <source>
        <dbReference type="ARBA" id="ARBA00071545"/>
    </source>
</evidence>
<evidence type="ECO:0000259" key="17">
    <source>
        <dbReference type="PROSITE" id="PS50862"/>
    </source>
</evidence>
<evidence type="ECO:0000256" key="2">
    <source>
        <dbReference type="ARBA" id="ARBA00008226"/>
    </source>
</evidence>
<comment type="function">
    <text evidence="14">Mitochondrial aminoacyl-tRNA synthetase that catalyzes the specific attachment of the proline amino acid (aa) to the homologous transfer RNA (tRNA), further participating in protein synthesis. The reaction occurs in a two steps: proline is first activated by ATP to form Pro-AMP and then transferred to the acceptor end of tRNA(Pro).</text>
</comment>
<evidence type="ECO:0000256" key="6">
    <source>
        <dbReference type="ARBA" id="ARBA00022840"/>
    </source>
</evidence>
<dbReference type="InterPro" id="IPR050062">
    <property type="entry name" value="Pro-tRNA_synthetase"/>
</dbReference>
<keyword evidence="5" id="KW-0547">Nucleotide-binding</keyword>
<dbReference type="FunFam" id="3.40.50.800:FF:000020">
    <property type="entry name" value="Probable proline--tRNA ligase, mitochondrial"/>
    <property type="match status" value="1"/>
</dbReference>
<gene>
    <name evidence="18" type="ORF">P4O66_009756</name>
</gene>
<comment type="catalytic activity">
    <reaction evidence="13">
        <text>tRNA(Pro) + L-proline + ATP = L-prolyl-tRNA(Pro) + AMP + diphosphate</text>
        <dbReference type="Rhea" id="RHEA:14305"/>
        <dbReference type="Rhea" id="RHEA-COMP:9700"/>
        <dbReference type="Rhea" id="RHEA-COMP:9702"/>
        <dbReference type="ChEBI" id="CHEBI:30616"/>
        <dbReference type="ChEBI" id="CHEBI:33019"/>
        <dbReference type="ChEBI" id="CHEBI:60039"/>
        <dbReference type="ChEBI" id="CHEBI:78442"/>
        <dbReference type="ChEBI" id="CHEBI:78532"/>
        <dbReference type="ChEBI" id="CHEBI:456215"/>
        <dbReference type="EC" id="6.1.1.15"/>
    </reaction>
</comment>
<evidence type="ECO:0000256" key="13">
    <source>
        <dbReference type="ARBA" id="ARBA00047671"/>
    </source>
</evidence>
<dbReference type="InterPro" id="IPR002314">
    <property type="entry name" value="aa-tRNA-synt_IIb"/>
</dbReference>
<evidence type="ECO:0000256" key="5">
    <source>
        <dbReference type="ARBA" id="ARBA00022741"/>
    </source>
</evidence>
<evidence type="ECO:0000256" key="7">
    <source>
        <dbReference type="ARBA" id="ARBA00022917"/>
    </source>
</evidence>
<comment type="similarity">
    <text evidence="2">Belongs to the class-II aminoacyl-tRNA synthetase family.</text>
</comment>
<dbReference type="GO" id="GO:0006433">
    <property type="term" value="P:prolyl-tRNA aminoacylation"/>
    <property type="evidence" value="ECO:0007669"/>
    <property type="project" value="InterPro"/>
</dbReference>
<dbReference type="SUPFAM" id="SSF55681">
    <property type="entry name" value="Class II aaRS and biotin synthetases"/>
    <property type="match status" value="1"/>
</dbReference>
<keyword evidence="7" id="KW-0648">Protein biosynthesis</keyword>
<dbReference type="InterPro" id="IPR002316">
    <property type="entry name" value="Pro-tRNA-ligase_IIa"/>
</dbReference>
<dbReference type="SMART" id="SM00028">
    <property type="entry name" value="TPR"/>
    <property type="match status" value="3"/>
</dbReference>
<dbReference type="PRINTS" id="PR01046">
    <property type="entry name" value="TRNASYNTHPRO"/>
</dbReference>
<evidence type="ECO:0000313" key="18">
    <source>
        <dbReference type="EMBL" id="KAK1796741.1"/>
    </source>
</evidence>
<dbReference type="SUPFAM" id="SSF48452">
    <property type="entry name" value="TPR-like"/>
    <property type="match status" value="1"/>
</dbReference>
<dbReference type="InterPro" id="IPR019734">
    <property type="entry name" value="TPR_rpt"/>
</dbReference>
<dbReference type="EC" id="6.1.1.15" evidence="3"/>
<dbReference type="Gene3D" id="1.25.40.10">
    <property type="entry name" value="Tetratricopeptide repeat domain"/>
    <property type="match status" value="1"/>
</dbReference>
<feature type="compositionally biased region" description="Basic and acidic residues" evidence="16">
    <location>
        <begin position="663"/>
        <end position="675"/>
    </location>
</feature>
<dbReference type="PANTHER" id="PTHR42753">
    <property type="entry name" value="MITOCHONDRIAL RIBOSOME PROTEIN L39/PROLYL-TRNA LIGASE FAMILY MEMBER"/>
    <property type="match status" value="1"/>
</dbReference>
<dbReference type="PROSITE" id="PS50862">
    <property type="entry name" value="AA_TRNA_LIGASE_II"/>
    <property type="match status" value="1"/>
</dbReference>
<comment type="subcellular location">
    <subcellularLocation>
        <location evidence="1">Mitochondrion matrix</location>
    </subcellularLocation>
</comment>
<keyword evidence="6" id="KW-0067">ATP-binding</keyword>
<feature type="domain" description="Aminoacyl-transfer RNA synthetases class-II family profile" evidence="17">
    <location>
        <begin position="102"/>
        <end position="373"/>
    </location>
</feature>
<dbReference type="Gene3D" id="3.30.930.10">
    <property type="entry name" value="Bira Bifunctional Protein, Domain 2"/>
    <property type="match status" value="1"/>
</dbReference>
<dbReference type="GO" id="GO:0005524">
    <property type="term" value="F:ATP binding"/>
    <property type="evidence" value="ECO:0007669"/>
    <property type="project" value="UniProtKB-KW"/>
</dbReference>
<keyword evidence="4" id="KW-0436">Ligase</keyword>
<evidence type="ECO:0000256" key="12">
    <source>
        <dbReference type="ARBA" id="ARBA00029731"/>
    </source>
</evidence>
<evidence type="ECO:0000256" key="11">
    <source>
        <dbReference type="ARBA" id="ARBA00023602"/>
    </source>
</evidence>
<dbReference type="Proteomes" id="UP001239994">
    <property type="component" value="Unassembled WGS sequence"/>
</dbReference>
<sequence length="867" mass="97717">MEALMHFHLRKLHAVLPRSLSKACRRSHHCAAQHARSACTPPMPVTPMPLVSRLFQPSNLREGQEAGGLTCHSQRLMLQAGLIQLSSPGCFHYLPTAVRSMEKLVRLIDQEMQAIGGQKVDMPALCGAELWRCSGRWELMGKEMFRLRDRHNAEYCLGPTHEEVVTELLASQTKLSYRQLPLLLYQVTRKFRDEQKPKFGLLRGREFYMKDMYSFDVSEEAALHTYQSVCHAYRRLLDRLGLRWVQVQADTGNIGGTLSHEFHLPADVGEDRLLMCGNCGFSANVEALEAGRMDCPQCLTQPLTESKGIEVGHTFYLGTKYSQVFSAMFTNAQNKPALAQMGCFGLGVTRILAASIEVLSSEDSIRWPRLLAPYQVCVVPPKKGSKASEVIHMAEELAHHLGNCFPNLKGDVILDDRTQLTIGKRLKDAGRLGYPYVVVVGQKAMEEKPVFEVSTGSCKDCAFRRTNSMASPTQGEDSDDGMDEFMEKFKTHKYKNAFNESNWEEEFDKVPMFMKTAPEDIDPVKHPDLACLQSIIHDDERPPEEQAKSLKDEGNEYFKEKNYTKAIVSYTAGLKKNCSDSDLSAILYTNRAAAHFHLGNLRSALNDSISARKVKPCHLKAIIRGAQCCMELRNYAAALQWCDEGLKLLPTDKKLLELRSTADKRRRAAERDARKSKAKEKKKQTERGTLLAAIKERGIRLLQPKQPQHRGSDSEEDGSDDGTTAAMAELYLDGLDSQEATGAQVYLDEQGALHWPVLFLYPEHRQTDFVSAFCENSSFIDHLAVMFGEELPPWDTERKYHPQHLQVFFEDHETQHLYEVDVGTSLLKILQLPCCCVQAGTPSFIVLVKGSPFCEQYFSNKKVHGLK</sequence>
<dbReference type="InterPro" id="IPR033730">
    <property type="entry name" value="ProRS_core_prok"/>
</dbReference>
<organism evidence="18 19">
    <name type="scientific">Electrophorus voltai</name>
    <dbReference type="NCBI Taxonomy" id="2609070"/>
    <lineage>
        <taxon>Eukaryota</taxon>
        <taxon>Metazoa</taxon>
        <taxon>Chordata</taxon>
        <taxon>Craniata</taxon>
        <taxon>Vertebrata</taxon>
        <taxon>Euteleostomi</taxon>
        <taxon>Actinopterygii</taxon>
        <taxon>Neopterygii</taxon>
        <taxon>Teleostei</taxon>
        <taxon>Ostariophysi</taxon>
        <taxon>Gymnotiformes</taxon>
        <taxon>Gymnotoidei</taxon>
        <taxon>Gymnotidae</taxon>
        <taxon>Electrophorus</taxon>
    </lineage>
</organism>
<dbReference type="Gene3D" id="3.40.50.800">
    <property type="entry name" value="Anticodon-binding domain"/>
    <property type="match status" value="1"/>
</dbReference>
<evidence type="ECO:0000256" key="16">
    <source>
        <dbReference type="SAM" id="MobiDB-lite"/>
    </source>
</evidence>
<dbReference type="EMBL" id="JAROKS010000015">
    <property type="protein sequence ID" value="KAK1796741.1"/>
    <property type="molecule type" value="Genomic_DNA"/>
</dbReference>
<dbReference type="AlphaFoldDB" id="A0AAD9DWP6"/>
<dbReference type="SUPFAM" id="SSF52954">
    <property type="entry name" value="Class II aaRS ABD-related"/>
    <property type="match status" value="1"/>
</dbReference>
<protein>
    <recommendedName>
        <fullName evidence="15">Probable proline--tRNA ligase, mitochondrial</fullName>
        <ecNumber evidence="3">6.1.1.15</ecNumber>
    </recommendedName>
    <alternativeName>
        <fullName evidence="12">Prolyl-tRNA synthetase</fullName>
    </alternativeName>
</protein>
<dbReference type="InterPro" id="IPR004154">
    <property type="entry name" value="Anticodon-bd"/>
</dbReference>
<keyword evidence="10" id="KW-0030">Aminoacyl-tRNA synthetase</keyword>
<feature type="region of interest" description="Disordered" evidence="16">
    <location>
        <begin position="702"/>
        <end position="722"/>
    </location>
</feature>
<accession>A0AAD9DWP6</accession>
<dbReference type="FunFam" id="3.30.930.10:FF:000042">
    <property type="entry name" value="probable proline--tRNA ligase, mitochondrial"/>
    <property type="match status" value="1"/>
</dbReference>
<dbReference type="CDD" id="cd21380">
    <property type="entry name" value="CTWD_Cns1"/>
    <property type="match status" value="1"/>
</dbReference>
<evidence type="ECO:0000313" key="19">
    <source>
        <dbReference type="Proteomes" id="UP001239994"/>
    </source>
</evidence>
<dbReference type="Pfam" id="PF03129">
    <property type="entry name" value="HGTP_anticodon"/>
    <property type="match status" value="1"/>
</dbReference>
<feature type="region of interest" description="Disordered" evidence="16">
    <location>
        <begin position="663"/>
        <end position="687"/>
    </location>
</feature>
<dbReference type="Pfam" id="PF18972">
    <property type="entry name" value="Wheel"/>
    <property type="match status" value="1"/>
</dbReference>
<evidence type="ECO:0000256" key="1">
    <source>
        <dbReference type="ARBA" id="ARBA00004305"/>
    </source>
</evidence>
<dbReference type="GO" id="GO:0005759">
    <property type="term" value="C:mitochondrial matrix"/>
    <property type="evidence" value="ECO:0007669"/>
    <property type="project" value="UniProtKB-SubCell"/>
</dbReference>
<comment type="similarity">
    <text evidence="11">Belongs to the TTC4 family.</text>
</comment>
<evidence type="ECO:0000256" key="14">
    <source>
        <dbReference type="ARBA" id="ARBA00058798"/>
    </source>
</evidence>
<dbReference type="GO" id="GO:0051879">
    <property type="term" value="F:Hsp90 protein binding"/>
    <property type="evidence" value="ECO:0007669"/>
    <property type="project" value="InterPro"/>
</dbReference>
<proteinExistence type="inferred from homology"/>
<keyword evidence="19" id="KW-1185">Reference proteome</keyword>
<dbReference type="InterPro" id="IPR006195">
    <property type="entry name" value="aa-tRNA-synth_II"/>
</dbReference>
<dbReference type="InterPro" id="IPR036621">
    <property type="entry name" value="Anticodon-bd_dom_sf"/>
</dbReference>
<evidence type="ECO:0000256" key="8">
    <source>
        <dbReference type="ARBA" id="ARBA00022946"/>
    </source>
</evidence>
<reference evidence="18" key="1">
    <citation type="submission" date="2023-03" db="EMBL/GenBank/DDBJ databases">
        <title>Electrophorus voltai genome.</title>
        <authorList>
            <person name="Bian C."/>
        </authorList>
    </citation>
    <scope>NUCLEOTIDE SEQUENCE</scope>
    <source>
        <strain evidence="18">CB-2022</strain>
        <tissue evidence="18">Muscle</tissue>
    </source>
</reference>
<keyword evidence="9" id="KW-0496">Mitochondrion</keyword>
<comment type="caution">
    <text evidence="18">The sequence shown here is derived from an EMBL/GenBank/DDBJ whole genome shotgun (WGS) entry which is preliminary data.</text>
</comment>
<evidence type="ECO:0000256" key="4">
    <source>
        <dbReference type="ARBA" id="ARBA00022598"/>
    </source>
</evidence>
<name>A0AAD9DWP6_9TELE</name>
<dbReference type="Pfam" id="PF00587">
    <property type="entry name" value="tRNA-synt_2b"/>
    <property type="match status" value="1"/>
</dbReference>